<dbReference type="Gene3D" id="3.30.429.10">
    <property type="entry name" value="Macrophage Migration Inhibitory Factor"/>
    <property type="match status" value="1"/>
</dbReference>
<dbReference type="InterPro" id="IPR004370">
    <property type="entry name" value="4-OT-like_dom"/>
</dbReference>
<dbReference type="EMBL" id="MEUF01000092">
    <property type="protein sequence ID" value="OGC29429.1"/>
    <property type="molecule type" value="Genomic_DNA"/>
</dbReference>
<comment type="caution">
    <text evidence="4">The sequence shown here is derived from an EMBL/GenBank/DDBJ whole genome shotgun (WGS) entry which is preliminary data.</text>
</comment>
<dbReference type="AlphaFoldDB" id="A0A1F4TAC8"/>
<evidence type="ECO:0000313" key="4">
    <source>
        <dbReference type="EMBL" id="OGC29429.1"/>
    </source>
</evidence>
<organism evidence="4 5">
    <name type="scientific">candidate division WOR-1 bacterium RIFOXYB2_FULL_48_7</name>
    <dbReference type="NCBI Taxonomy" id="1802583"/>
    <lineage>
        <taxon>Bacteria</taxon>
        <taxon>Bacillati</taxon>
        <taxon>Saganbacteria</taxon>
    </lineage>
</organism>
<dbReference type="PANTHER" id="PTHR35530:SF2">
    <property type="entry name" value="BSL4019 PROTEIN"/>
    <property type="match status" value="1"/>
</dbReference>
<accession>A0A1F4TAC8</accession>
<dbReference type="InterPro" id="IPR014347">
    <property type="entry name" value="Tautomerase/MIF_sf"/>
</dbReference>
<dbReference type="PANTHER" id="PTHR35530">
    <property type="entry name" value="TAUTOMERASE-RELATED"/>
    <property type="match status" value="1"/>
</dbReference>
<name>A0A1F4TAC8_UNCSA</name>
<reference evidence="4 5" key="1">
    <citation type="journal article" date="2016" name="Nat. Commun.">
        <title>Thousands of microbial genomes shed light on interconnected biogeochemical processes in an aquifer system.</title>
        <authorList>
            <person name="Anantharaman K."/>
            <person name="Brown C.T."/>
            <person name="Hug L.A."/>
            <person name="Sharon I."/>
            <person name="Castelle C.J."/>
            <person name="Probst A.J."/>
            <person name="Thomas B.C."/>
            <person name="Singh A."/>
            <person name="Wilkins M.J."/>
            <person name="Karaoz U."/>
            <person name="Brodie E.L."/>
            <person name="Williams K.H."/>
            <person name="Hubbard S.S."/>
            <person name="Banfield J.F."/>
        </authorList>
    </citation>
    <scope>NUCLEOTIDE SEQUENCE [LARGE SCALE GENOMIC DNA]</scope>
</reference>
<evidence type="ECO:0000313" key="5">
    <source>
        <dbReference type="Proteomes" id="UP000178951"/>
    </source>
</evidence>
<comment type="similarity">
    <text evidence="1">Belongs to the 4-oxalocrotonate tautomerase family.</text>
</comment>
<dbReference type="SUPFAM" id="SSF55331">
    <property type="entry name" value="Tautomerase/MIF"/>
    <property type="match status" value="1"/>
</dbReference>
<dbReference type="Pfam" id="PF01361">
    <property type="entry name" value="Tautomerase"/>
    <property type="match status" value="1"/>
</dbReference>
<evidence type="ECO:0000256" key="2">
    <source>
        <dbReference type="ARBA" id="ARBA00023235"/>
    </source>
</evidence>
<feature type="domain" description="4-oxalocrotonate tautomerase-like" evidence="3">
    <location>
        <begin position="2"/>
        <end position="55"/>
    </location>
</feature>
<dbReference type="STRING" id="1802583.A2311_05895"/>
<evidence type="ECO:0000256" key="1">
    <source>
        <dbReference type="ARBA" id="ARBA00006723"/>
    </source>
</evidence>
<dbReference type="GO" id="GO:0016853">
    <property type="term" value="F:isomerase activity"/>
    <property type="evidence" value="ECO:0007669"/>
    <property type="project" value="UniProtKB-KW"/>
</dbReference>
<proteinExistence type="inferred from homology"/>
<gene>
    <name evidence="4" type="ORF">A2311_05895</name>
</gene>
<protein>
    <recommendedName>
        <fullName evidence="3">4-oxalocrotonate tautomerase-like domain-containing protein</fullName>
    </recommendedName>
</protein>
<evidence type="ECO:0000259" key="3">
    <source>
        <dbReference type="Pfam" id="PF01361"/>
    </source>
</evidence>
<keyword evidence="2" id="KW-0413">Isomerase</keyword>
<dbReference type="Proteomes" id="UP000178951">
    <property type="component" value="Unassembled WGS sequence"/>
</dbReference>
<sequence length="61" mass="6880">MPIIRIEMWKGRDEQTKGKLIAEVTKTVCEVAKCQPEKVIVVIEDIPKENWGEAGRQASQA</sequence>